<dbReference type="GO" id="GO:0006006">
    <property type="term" value="P:glucose metabolic process"/>
    <property type="evidence" value="ECO:0007669"/>
    <property type="project" value="TreeGrafter"/>
</dbReference>
<dbReference type="Proteomes" id="UP000061382">
    <property type="component" value="Chromosome"/>
</dbReference>
<keyword evidence="6" id="KW-0963">Cytoplasm</keyword>
<evidence type="ECO:0000256" key="10">
    <source>
        <dbReference type="ARBA" id="ARBA00023277"/>
    </source>
</evidence>
<dbReference type="InterPro" id="IPR047215">
    <property type="entry name" value="Galactose_mutarotase-like"/>
</dbReference>
<dbReference type="InterPro" id="IPR011013">
    <property type="entry name" value="Gal_mutarotase_sf_dom"/>
</dbReference>
<proteinExistence type="inferred from homology"/>
<dbReference type="GO" id="GO:0030246">
    <property type="term" value="F:carbohydrate binding"/>
    <property type="evidence" value="ECO:0007669"/>
    <property type="project" value="InterPro"/>
</dbReference>
<dbReference type="GO" id="GO:0004034">
    <property type="term" value="F:aldose 1-epimerase activity"/>
    <property type="evidence" value="ECO:0007669"/>
    <property type="project" value="UniProtKB-EC"/>
</dbReference>
<dbReference type="KEGG" id="rti:DC20_10845"/>
<comment type="catalytic activity">
    <reaction evidence="11">
        <text>alpha-D-glucose = beta-D-glucose</text>
        <dbReference type="Rhea" id="RHEA:10264"/>
        <dbReference type="ChEBI" id="CHEBI:15903"/>
        <dbReference type="ChEBI" id="CHEBI:17925"/>
        <dbReference type="EC" id="5.1.3.3"/>
    </reaction>
</comment>
<keyword evidence="15" id="KW-0732">Signal</keyword>
<evidence type="ECO:0000256" key="4">
    <source>
        <dbReference type="ARBA" id="ARBA00006206"/>
    </source>
</evidence>
<dbReference type="InterPro" id="IPR014718">
    <property type="entry name" value="GH-type_carb-bd"/>
</dbReference>
<evidence type="ECO:0000256" key="13">
    <source>
        <dbReference type="PIRSR" id="PIRSR005096-2"/>
    </source>
</evidence>
<evidence type="ECO:0000256" key="14">
    <source>
        <dbReference type="PIRSR" id="PIRSR005096-3"/>
    </source>
</evidence>
<protein>
    <recommendedName>
        <fullName evidence="11">Aldose 1-epimerase</fullName>
        <ecNumber evidence="11">5.1.3.3</ecNumber>
    </recommendedName>
</protein>
<feature type="binding site" evidence="14">
    <location>
        <begin position="126"/>
        <end position="127"/>
    </location>
    <ligand>
        <name>beta-D-galactose</name>
        <dbReference type="ChEBI" id="CHEBI:27667"/>
    </ligand>
</feature>
<dbReference type="PATRIC" id="fig|512763.3.peg.2382"/>
<dbReference type="EMBL" id="CP012643">
    <property type="protein sequence ID" value="ALI99375.1"/>
    <property type="molecule type" value="Genomic_DNA"/>
</dbReference>
<dbReference type="Pfam" id="PF01263">
    <property type="entry name" value="Aldose_epim"/>
    <property type="match status" value="1"/>
</dbReference>
<sequence length="396" mass="43363">MKYVLRPVSTLLVASMLLVSACNQNAGNKETANTENQTSNTANEVKLPARADFQKTIDGKQTDLFVLKNKNNVQAAITNYGGRVVSLLVPDKNGKLTDVSIGFANVEDYTEGADTFFGATIGRYGNRIAKGKFNLEGKEYTLATNNGANHLHGGVKGFSRVVWDAKQVDDKTLELTYLSKDMEEGYPGNLNVKVTYTLTDENELTVNYQATTDKATHVNLTNHTFFNLNGEGSGDILGHTLQINADRYNPVDSTLIPTGIEPVAGTPFDFQQPTTIGSRIKEQNQQLKFGNGYDHNYVLTGGNAGKEMKLAATVTGDKSGITMEIRTQEPGIQFYSGNFMEGSHTLKTNVKDEFRTAFCLETQHFPDSPNQPAFPSTVLKPGQTYNTTTVHKFSAK</sequence>
<evidence type="ECO:0000256" key="12">
    <source>
        <dbReference type="PIRSR" id="PIRSR005096-1"/>
    </source>
</evidence>
<comment type="pathway">
    <text evidence="3 11">Carbohydrate metabolism; hexose metabolism.</text>
</comment>
<dbReference type="RefSeq" id="WP_062543846.1">
    <property type="nucleotide sequence ID" value="NZ_CP012643.1"/>
</dbReference>
<dbReference type="UniPathway" id="UPA00242"/>
<evidence type="ECO:0000256" key="1">
    <source>
        <dbReference type="ARBA" id="ARBA00001913"/>
    </source>
</evidence>
<dbReference type="PANTHER" id="PTHR10091">
    <property type="entry name" value="ALDOSE-1-EPIMERASE"/>
    <property type="match status" value="1"/>
</dbReference>
<keyword evidence="9 11" id="KW-0413">Isomerase</keyword>
<evidence type="ECO:0000256" key="7">
    <source>
        <dbReference type="ARBA" id="ARBA00022553"/>
    </source>
</evidence>
<evidence type="ECO:0000256" key="3">
    <source>
        <dbReference type="ARBA" id="ARBA00005028"/>
    </source>
</evidence>
<evidence type="ECO:0000256" key="11">
    <source>
        <dbReference type="PIRNR" id="PIRNR005096"/>
    </source>
</evidence>
<feature type="chain" id="PRO_5006042772" description="Aldose 1-epimerase" evidence="15">
    <location>
        <begin position="27"/>
        <end position="396"/>
    </location>
</feature>
<comment type="subunit">
    <text evidence="5">Monomer.</text>
</comment>
<dbReference type="Gene3D" id="2.70.98.10">
    <property type="match status" value="1"/>
</dbReference>
<dbReference type="OrthoDB" id="9779408at2"/>
<comment type="cofactor">
    <cofactor evidence="1">
        <name>Ca(2+)</name>
        <dbReference type="ChEBI" id="CHEBI:29108"/>
    </cofactor>
</comment>
<dbReference type="GO" id="GO:0033499">
    <property type="term" value="P:galactose catabolic process via UDP-galactose, Leloir pathway"/>
    <property type="evidence" value="ECO:0007669"/>
    <property type="project" value="TreeGrafter"/>
</dbReference>
<dbReference type="PANTHER" id="PTHR10091:SF0">
    <property type="entry name" value="GALACTOSE MUTAROTASE"/>
    <property type="match status" value="1"/>
</dbReference>
<accession>A0A0P0CPX4</accession>
<evidence type="ECO:0000256" key="15">
    <source>
        <dbReference type="SAM" id="SignalP"/>
    </source>
</evidence>
<dbReference type="InterPro" id="IPR008183">
    <property type="entry name" value="Aldose_1/G6P_1-epimerase"/>
</dbReference>
<reference evidence="16 17" key="1">
    <citation type="submission" date="2015-08" db="EMBL/GenBank/DDBJ databases">
        <title>Complete genome sequence of Rufibacter tibetensis strain 1351t, a radiation-resistant bacterium from tibet plateau.</title>
        <authorList>
            <person name="Dai J."/>
        </authorList>
    </citation>
    <scope>NUCLEOTIDE SEQUENCE [LARGE SCALE GENOMIC DNA]</scope>
    <source>
        <strain evidence="16 17">1351</strain>
    </source>
</reference>
<comment type="similarity">
    <text evidence="4 11">Belongs to the aldose epimerase family.</text>
</comment>
<evidence type="ECO:0000256" key="5">
    <source>
        <dbReference type="ARBA" id="ARBA00011245"/>
    </source>
</evidence>
<gene>
    <name evidence="16" type="ORF">DC20_10845</name>
</gene>
<feature type="signal peptide" evidence="15">
    <location>
        <begin position="1"/>
        <end position="26"/>
    </location>
</feature>
<evidence type="ECO:0000313" key="17">
    <source>
        <dbReference type="Proteomes" id="UP000061382"/>
    </source>
</evidence>
<dbReference type="EC" id="5.1.3.3" evidence="11"/>
<dbReference type="CDD" id="cd09019">
    <property type="entry name" value="galactose_mutarotase_like"/>
    <property type="match status" value="1"/>
</dbReference>
<dbReference type="PROSITE" id="PS51257">
    <property type="entry name" value="PROKAR_LIPOPROTEIN"/>
    <property type="match status" value="1"/>
</dbReference>
<dbReference type="InterPro" id="IPR015443">
    <property type="entry name" value="Aldose_1-epimerase"/>
</dbReference>
<dbReference type="SUPFAM" id="SSF74650">
    <property type="entry name" value="Galactose mutarotase-like"/>
    <property type="match status" value="1"/>
</dbReference>
<feature type="binding site" evidence="13">
    <location>
        <position position="294"/>
    </location>
    <ligand>
        <name>beta-D-galactose</name>
        <dbReference type="ChEBI" id="CHEBI:27667"/>
    </ligand>
</feature>
<dbReference type="PIRSF" id="PIRSF005096">
    <property type="entry name" value="GALM"/>
    <property type="match status" value="1"/>
</dbReference>
<keyword evidence="17" id="KW-1185">Reference proteome</keyword>
<dbReference type="GO" id="GO:0005737">
    <property type="term" value="C:cytoplasm"/>
    <property type="evidence" value="ECO:0007669"/>
    <property type="project" value="UniProtKB-SubCell"/>
</dbReference>
<organism evidence="16 17">
    <name type="scientific">Rufibacter tibetensis</name>
    <dbReference type="NCBI Taxonomy" id="512763"/>
    <lineage>
        <taxon>Bacteria</taxon>
        <taxon>Pseudomonadati</taxon>
        <taxon>Bacteroidota</taxon>
        <taxon>Cytophagia</taxon>
        <taxon>Cytophagales</taxon>
        <taxon>Hymenobacteraceae</taxon>
        <taxon>Rufibacter</taxon>
    </lineage>
</organism>
<evidence type="ECO:0000256" key="6">
    <source>
        <dbReference type="ARBA" id="ARBA00022490"/>
    </source>
</evidence>
<comment type="subcellular location">
    <subcellularLocation>
        <location evidence="2">Cytoplasm</location>
    </subcellularLocation>
</comment>
<evidence type="ECO:0000313" key="16">
    <source>
        <dbReference type="EMBL" id="ALI99375.1"/>
    </source>
</evidence>
<dbReference type="STRING" id="512763.DC20_10845"/>
<feature type="active site" description="Proton acceptor" evidence="12">
    <location>
        <position position="361"/>
    </location>
</feature>
<evidence type="ECO:0000256" key="8">
    <source>
        <dbReference type="ARBA" id="ARBA00022837"/>
    </source>
</evidence>
<dbReference type="NCBIfam" id="NF008277">
    <property type="entry name" value="PRK11055.1"/>
    <property type="match status" value="1"/>
</dbReference>
<evidence type="ECO:0000256" key="2">
    <source>
        <dbReference type="ARBA" id="ARBA00004496"/>
    </source>
</evidence>
<dbReference type="AlphaFoldDB" id="A0A0P0CPX4"/>
<dbReference type="FunFam" id="2.70.98.10:FF:000003">
    <property type="entry name" value="Aldose 1-epimerase"/>
    <property type="match status" value="1"/>
</dbReference>
<feature type="active site" description="Proton donor" evidence="12">
    <location>
        <position position="223"/>
    </location>
</feature>
<keyword evidence="8" id="KW-0106">Calcium</keyword>
<keyword evidence="7" id="KW-0597">Phosphoprotein</keyword>
<evidence type="ECO:0000256" key="9">
    <source>
        <dbReference type="ARBA" id="ARBA00023235"/>
    </source>
</evidence>
<name>A0A0P0CPX4_9BACT</name>
<keyword evidence="10 11" id="KW-0119">Carbohydrate metabolism</keyword>